<reference evidence="1 2" key="1">
    <citation type="submission" date="2019-08" db="EMBL/GenBank/DDBJ databases">
        <title>Whole genome of Aphis craccivora.</title>
        <authorList>
            <person name="Voronova N.V."/>
            <person name="Shulinski R.S."/>
            <person name="Bandarenka Y.V."/>
            <person name="Zhorov D.G."/>
            <person name="Warner D."/>
        </authorList>
    </citation>
    <scope>NUCLEOTIDE SEQUENCE [LARGE SCALE GENOMIC DNA]</scope>
    <source>
        <strain evidence="1">180601</strain>
        <tissue evidence="1">Whole Body</tissue>
    </source>
</reference>
<name>A0A6G0ZNV8_APHCR</name>
<organism evidence="1 2">
    <name type="scientific">Aphis craccivora</name>
    <name type="common">Cowpea aphid</name>
    <dbReference type="NCBI Taxonomy" id="307492"/>
    <lineage>
        <taxon>Eukaryota</taxon>
        <taxon>Metazoa</taxon>
        <taxon>Ecdysozoa</taxon>
        <taxon>Arthropoda</taxon>
        <taxon>Hexapoda</taxon>
        <taxon>Insecta</taxon>
        <taxon>Pterygota</taxon>
        <taxon>Neoptera</taxon>
        <taxon>Paraneoptera</taxon>
        <taxon>Hemiptera</taxon>
        <taxon>Sternorrhyncha</taxon>
        <taxon>Aphidomorpha</taxon>
        <taxon>Aphidoidea</taxon>
        <taxon>Aphididae</taxon>
        <taxon>Aphidini</taxon>
        <taxon>Aphis</taxon>
        <taxon>Aphis</taxon>
    </lineage>
</organism>
<proteinExistence type="predicted"/>
<dbReference type="Proteomes" id="UP000478052">
    <property type="component" value="Unassembled WGS sequence"/>
</dbReference>
<protein>
    <submittedName>
        <fullName evidence="1">Uncharacterized protein</fullName>
    </submittedName>
</protein>
<dbReference type="AlphaFoldDB" id="A0A6G0ZNV8"/>
<sequence length="70" mass="8457">MMLRVFFIATRRKTYGKLSIVFLILSYKHEKFYDFSTSKLLANFRVILVLNFQNFLFIFSKNSKISMVYK</sequence>
<gene>
    <name evidence="1" type="ORF">FWK35_00000830</name>
</gene>
<comment type="caution">
    <text evidence="1">The sequence shown here is derived from an EMBL/GenBank/DDBJ whole genome shotgun (WGS) entry which is preliminary data.</text>
</comment>
<dbReference type="EMBL" id="VUJU01000092">
    <property type="protein sequence ID" value="KAF0773159.1"/>
    <property type="molecule type" value="Genomic_DNA"/>
</dbReference>
<evidence type="ECO:0000313" key="2">
    <source>
        <dbReference type="Proteomes" id="UP000478052"/>
    </source>
</evidence>
<keyword evidence="2" id="KW-1185">Reference proteome</keyword>
<evidence type="ECO:0000313" key="1">
    <source>
        <dbReference type="EMBL" id="KAF0773159.1"/>
    </source>
</evidence>
<accession>A0A6G0ZNV8</accession>